<dbReference type="PANTHER" id="PTHR22624:SF49">
    <property type="entry name" value="CYSTEINE PROTEASE"/>
    <property type="match status" value="1"/>
</dbReference>
<feature type="domain" description="Peptidase C54 catalytic" evidence="14">
    <location>
        <begin position="449"/>
        <end position="939"/>
    </location>
</feature>
<evidence type="ECO:0000256" key="5">
    <source>
        <dbReference type="ARBA" id="ARBA00022490"/>
    </source>
</evidence>
<feature type="compositionally biased region" description="Polar residues" evidence="13">
    <location>
        <begin position="1"/>
        <end position="15"/>
    </location>
</feature>
<dbReference type="KEGG" id="ccac:CcaHIS019_0601020"/>
<feature type="compositionally biased region" description="Polar residues" evidence="13">
    <location>
        <begin position="783"/>
        <end position="792"/>
    </location>
</feature>
<comment type="similarity">
    <text evidence="3">Belongs to the peptidase C54 family.</text>
</comment>
<keyword evidence="9" id="KW-0653">Protein transport</keyword>
<feature type="compositionally biased region" description="Basic and acidic residues" evidence="13">
    <location>
        <begin position="202"/>
        <end position="212"/>
    </location>
</feature>
<keyword evidence="8" id="KW-0788">Thiol protease</keyword>
<evidence type="ECO:0000256" key="10">
    <source>
        <dbReference type="ARBA" id="ARBA00023006"/>
    </source>
</evidence>
<dbReference type="GO" id="GO:0004197">
    <property type="term" value="F:cysteine-type endopeptidase activity"/>
    <property type="evidence" value="ECO:0007669"/>
    <property type="project" value="TreeGrafter"/>
</dbReference>
<keyword evidence="10" id="KW-0072">Autophagy</keyword>
<dbReference type="GO" id="GO:0000423">
    <property type="term" value="P:mitophagy"/>
    <property type="evidence" value="ECO:0007669"/>
    <property type="project" value="TreeGrafter"/>
</dbReference>
<keyword evidence="7" id="KW-0378">Hydrolase</keyword>
<keyword evidence="16" id="KW-1185">Reference proteome</keyword>
<keyword evidence="4" id="KW-0813">Transport</keyword>
<dbReference type="EMBL" id="AP028217">
    <property type="protein sequence ID" value="BEI93643.1"/>
    <property type="molecule type" value="Genomic_DNA"/>
</dbReference>
<dbReference type="GO" id="GO:0000045">
    <property type="term" value="P:autophagosome assembly"/>
    <property type="evidence" value="ECO:0007669"/>
    <property type="project" value="TreeGrafter"/>
</dbReference>
<evidence type="ECO:0000256" key="9">
    <source>
        <dbReference type="ARBA" id="ARBA00022927"/>
    </source>
</evidence>
<dbReference type="GO" id="GO:0019786">
    <property type="term" value="F:protein-phosphatidylethanolamide deconjugating activity"/>
    <property type="evidence" value="ECO:0007669"/>
    <property type="project" value="InterPro"/>
</dbReference>
<feature type="compositionally biased region" description="Polar residues" evidence="13">
    <location>
        <begin position="294"/>
        <end position="312"/>
    </location>
</feature>
<feature type="compositionally biased region" description="Basic and acidic residues" evidence="13">
    <location>
        <begin position="1253"/>
        <end position="1271"/>
    </location>
</feature>
<comment type="subcellular location">
    <subcellularLocation>
        <location evidence="2">Cytoplasm</location>
    </subcellularLocation>
    <subcellularLocation>
        <location evidence="1">Preautophagosomal structure</location>
    </subcellularLocation>
</comment>
<dbReference type="GO" id="GO:0035973">
    <property type="term" value="P:aggrephagy"/>
    <property type="evidence" value="ECO:0007669"/>
    <property type="project" value="TreeGrafter"/>
</dbReference>
<evidence type="ECO:0000256" key="11">
    <source>
        <dbReference type="ARBA" id="ARBA00029362"/>
    </source>
</evidence>
<feature type="compositionally biased region" description="Pro residues" evidence="13">
    <location>
        <begin position="831"/>
        <end position="843"/>
    </location>
</feature>
<proteinExistence type="inferred from homology"/>
<dbReference type="GO" id="GO:0015031">
    <property type="term" value="P:protein transport"/>
    <property type="evidence" value="ECO:0007669"/>
    <property type="project" value="UniProtKB-KW"/>
</dbReference>
<feature type="region of interest" description="Disordered" evidence="13">
    <location>
        <begin position="746"/>
        <end position="795"/>
    </location>
</feature>
<feature type="compositionally biased region" description="Pro residues" evidence="13">
    <location>
        <begin position="1276"/>
        <end position="1288"/>
    </location>
</feature>
<dbReference type="InterPro" id="IPR038765">
    <property type="entry name" value="Papain-like_cys_pep_sf"/>
</dbReference>
<dbReference type="GO" id="GO:0016485">
    <property type="term" value="P:protein processing"/>
    <property type="evidence" value="ECO:0007669"/>
    <property type="project" value="TreeGrafter"/>
</dbReference>
<keyword evidence="5" id="KW-0963">Cytoplasm</keyword>
<dbReference type="InterPro" id="IPR046792">
    <property type="entry name" value="Peptidase_C54_cat"/>
</dbReference>
<protein>
    <recommendedName>
        <fullName evidence="12">Autophagy-related protein 4</fullName>
    </recommendedName>
</protein>
<evidence type="ECO:0000256" key="12">
    <source>
        <dbReference type="ARBA" id="ARBA00030240"/>
    </source>
</evidence>
<organism evidence="15 16">
    <name type="scientific">Cutaneotrichosporon cavernicola</name>
    <dbReference type="NCBI Taxonomy" id="279322"/>
    <lineage>
        <taxon>Eukaryota</taxon>
        <taxon>Fungi</taxon>
        <taxon>Dikarya</taxon>
        <taxon>Basidiomycota</taxon>
        <taxon>Agaricomycotina</taxon>
        <taxon>Tremellomycetes</taxon>
        <taxon>Trichosporonales</taxon>
        <taxon>Trichosporonaceae</taxon>
        <taxon>Cutaneotrichosporon</taxon>
    </lineage>
</organism>
<evidence type="ECO:0000256" key="1">
    <source>
        <dbReference type="ARBA" id="ARBA00004329"/>
    </source>
</evidence>
<feature type="compositionally biased region" description="Acidic residues" evidence="13">
    <location>
        <begin position="769"/>
        <end position="778"/>
    </location>
</feature>
<feature type="region of interest" description="Disordered" evidence="13">
    <location>
        <begin position="808"/>
        <end position="873"/>
    </location>
</feature>
<evidence type="ECO:0000256" key="13">
    <source>
        <dbReference type="SAM" id="MobiDB-lite"/>
    </source>
</evidence>
<feature type="compositionally biased region" description="Polar residues" evidence="13">
    <location>
        <begin position="104"/>
        <end position="113"/>
    </location>
</feature>
<feature type="compositionally biased region" description="Polar residues" evidence="13">
    <location>
        <begin position="242"/>
        <end position="267"/>
    </location>
</feature>
<comment type="catalytic activity">
    <reaction evidence="11">
        <text>[protein]-C-terminal L-amino acid-glycyl-phosphatidylethanolamide + H2O = [protein]-C-terminal L-amino acid-glycine + a 1,2-diacyl-sn-glycero-3-phosphoethanolamine</text>
        <dbReference type="Rhea" id="RHEA:67548"/>
        <dbReference type="Rhea" id="RHEA-COMP:17323"/>
        <dbReference type="Rhea" id="RHEA-COMP:17324"/>
        <dbReference type="ChEBI" id="CHEBI:15377"/>
        <dbReference type="ChEBI" id="CHEBI:64612"/>
        <dbReference type="ChEBI" id="CHEBI:172940"/>
        <dbReference type="ChEBI" id="CHEBI:172941"/>
    </reaction>
    <physiologicalReaction direction="left-to-right" evidence="11">
        <dbReference type="Rhea" id="RHEA:67549"/>
    </physiologicalReaction>
</comment>
<dbReference type="PANTHER" id="PTHR22624">
    <property type="entry name" value="CYSTEINE PROTEASE ATG4"/>
    <property type="match status" value="1"/>
</dbReference>
<evidence type="ECO:0000256" key="7">
    <source>
        <dbReference type="ARBA" id="ARBA00022801"/>
    </source>
</evidence>
<feature type="compositionally biased region" description="Low complexity" evidence="13">
    <location>
        <begin position="23"/>
        <end position="37"/>
    </location>
</feature>
<evidence type="ECO:0000313" key="15">
    <source>
        <dbReference type="EMBL" id="BEI93643.1"/>
    </source>
</evidence>
<gene>
    <name evidence="15" type="primary">ATG4</name>
    <name evidence="15" type="ORF">CcaverHIS019_0601020</name>
</gene>
<dbReference type="SUPFAM" id="SSF54001">
    <property type="entry name" value="Cysteine proteinases"/>
    <property type="match status" value="2"/>
</dbReference>
<feature type="region of interest" description="Disordered" evidence="13">
    <location>
        <begin position="1031"/>
        <end position="1362"/>
    </location>
</feature>
<accession>A0AA48L852</accession>
<evidence type="ECO:0000256" key="4">
    <source>
        <dbReference type="ARBA" id="ARBA00022448"/>
    </source>
</evidence>
<reference evidence="15" key="1">
    <citation type="journal article" date="2023" name="BMC Genomics">
        <title>Chromosome-level genome assemblies of Cutaneotrichosporon spp. (Trichosporonales, Basidiomycota) reveal imbalanced evolution between nucleotide sequences and chromosome synteny.</title>
        <authorList>
            <person name="Kobayashi Y."/>
            <person name="Kayamori A."/>
            <person name="Aoki K."/>
            <person name="Shiwa Y."/>
            <person name="Matsutani M."/>
            <person name="Fujita N."/>
            <person name="Sugita T."/>
            <person name="Iwasaki W."/>
            <person name="Tanaka N."/>
            <person name="Takashima M."/>
        </authorList>
    </citation>
    <scope>NUCLEOTIDE SEQUENCE</scope>
    <source>
        <strain evidence="15">HIS019</strain>
    </source>
</reference>
<evidence type="ECO:0000256" key="8">
    <source>
        <dbReference type="ARBA" id="ARBA00022807"/>
    </source>
</evidence>
<feature type="compositionally biased region" description="Low complexity" evidence="13">
    <location>
        <begin position="1126"/>
        <end position="1137"/>
    </location>
</feature>
<dbReference type="InterPro" id="IPR005078">
    <property type="entry name" value="Peptidase_C54"/>
</dbReference>
<feature type="compositionally biased region" description="Acidic residues" evidence="13">
    <location>
        <begin position="1333"/>
        <end position="1345"/>
    </location>
</feature>
<feature type="region of interest" description="Disordered" evidence="13">
    <location>
        <begin position="1"/>
        <end position="318"/>
    </location>
</feature>
<evidence type="ECO:0000259" key="14">
    <source>
        <dbReference type="Pfam" id="PF03416"/>
    </source>
</evidence>
<evidence type="ECO:0000313" key="16">
    <source>
        <dbReference type="Proteomes" id="UP001233271"/>
    </source>
</evidence>
<feature type="compositionally biased region" description="Basic residues" evidence="13">
    <location>
        <begin position="127"/>
        <end position="141"/>
    </location>
</feature>
<feature type="compositionally biased region" description="Low complexity" evidence="13">
    <location>
        <begin position="213"/>
        <end position="236"/>
    </location>
</feature>
<evidence type="ECO:0000256" key="3">
    <source>
        <dbReference type="ARBA" id="ARBA00010958"/>
    </source>
</evidence>
<feature type="compositionally biased region" description="Basic residues" evidence="13">
    <location>
        <begin position="48"/>
        <end position="63"/>
    </location>
</feature>
<name>A0AA48L852_9TREE</name>
<dbReference type="GO" id="GO:0000407">
    <property type="term" value="C:phagophore assembly site"/>
    <property type="evidence" value="ECO:0007669"/>
    <property type="project" value="UniProtKB-SubCell"/>
</dbReference>
<dbReference type="GO" id="GO:0034727">
    <property type="term" value="P:piecemeal microautophagy of the nucleus"/>
    <property type="evidence" value="ECO:0007669"/>
    <property type="project" value="TreeGrafter"/>
</dbReference>
<evidence type="ECO:0000256" key="2">
    <source>
        <dbReference type="ARBA" id="ARBA00004496"/>
    </source>
</evidence>
<keyword evidence="6" id="KW-0645">Protease</keyword>
<dbReference type="GeneID" id="85497513"/>
<dbReference type="Proteomes" id="UP001233271">
    <property type="component" value="Chromosome 6"/>
</dbReference>
<sequence length="1362" mass="147192">MWWPTNETASMSGMDSPQRRDSYLTASSQASSSRSHSPLPIDAAGGGKPRRKLSLFRPHHRGRSTPSSTVSGPEDEDDEWLLEGGTNNGRVDPDASMGREASALSRSIDTLSIESVRAAPRVEKRDGRGKRLAKKTSRLFHRAAGSNSSSNSHNDDALAHAPPSAASNLPIPLAGRQSSFSSSASSNETGASRKWGSLARVHSRESPIHRSSGESSQPSSWQYHSTTTVRRASSSTNEDSTHGMNIQTLRPRESSGQLSQFSTSAPQTARPLMLQPPPNARSQAAGGRGWFSNLLGSGEQTGSPQQQDVTATPPSPLRKGPGFLTGAFAAVRNKAANGLRTLVDSEAQPDHCQEAMWVMGVAHPGWTPVSDDPFYSDSHASGELSSPWAARLKEGSGTLSTPPTKLSTIFGSSFNIAAQAEGPSTPSPDAAARYRKDKAKEKDMLKWPEQFYDDFRSRVWCTYRSNYAPILPFQKHTLLPTPRAYYGAFSISDHSLPSPPSNLPAAGRGGWLRGETYYTSDSGWGCMLRTGQSMLANALIHVHLGRGWRLPQERPKLHPETPLELAELEAYATHVRILSWFLDDPSPLCPFSVHRMAMIGKELGKEVGQWFGPSTAAGALKSLANSFPICGLSVVSAQDGIIYKSDVYAASNATTDGWEPVSPRKARPTSVHRSSWGNQAVLILVATRLGLDNVNPVYYDSVKSMFTWPQSVGIAGGRPDSSYYFVASQANHLFYLDPHYTRPAVPPRVPPLSAATSEPIRRDSWSDPPLEEDEDNEAEGAPQSPTLSSKSGHSIPVVGVVDVDRVEESPARIKRSRRLTPMQQPLRIDPQTPPRTTNPPSPTTPTLSAPRHSGSVHASPAPSRQAAHSSIPSSVASSLRARLPVDPQTQWYASAYSEDKLRTFHCDRVKKLPLSGLDPSMLLGFLVQSEVEFDDFCDRVAKLPQKIFAVQDELQAWSDDEDGALESVSEGISGTEMDSDDEDHEDVANVSEVLSEGGVEIDEFGRVGPTSARSATFPSLPAWTARGRVTGAAALGGDSTPDASPDTTLDMSMEDSDDEAERIPTLTARPSLATIPRKPSYSSDVPTVKGHMRGASTSAVPRPSHSRGTSMSVNVLAHRRTASAQPSPHSRTSSMSGSGSGGSRSGSRGHSRRGSSPPLPFGPSPVVTARRPPPISVPDGSMILPPPRSVSLTAPTNTRRVESVDTSGIPRVLDPDNGGSTEELVAVRPSLEFGDETETLETTGAKTPDEDESPIRYEDRQSRRTSERVEIDSPPVSRPEPPLSPPDAPMSLPRSQAQILPRSHTQETVMPRSATQETVRQLPRGASQRFYDEEWEEDERDEGSDWDVSPSKKGALDTVREK</sequence>
<evidence type="ECO:0000256" key="6">
    <source>
        <dbReference type="ARBA" id="ARBA00022670"/>
    </source>
</evidence>
<dbReference type="Pfam" id="PF03416">
    <property type="entry name" value="Peptidase_C54"/>
    <property type="match status" value="1"/>
</dbReference>
<dbReference type="RefSeq" id="XP_060458908.1">
    <property type="nucleotide sequence ID" value="XM_060602523.1"/>
</dbReference>